<feature type="domain" description="LysM" evidence="2">
    <location>
        <begin position="165"/>
        <end position="209"/>
    </location>
</feature>
<dbReference type="CDD" id="cd00118">
    <property type="entry name" value="LysM"/>
    <property type="match status" value="3"/>
</dbReference>
<feature type="domain" description="LysM" evidence="2">
    <location>
        <begin position="41"/>
        <end position="84"/>
    </location>
</feature>
<dbReference type="InterPro" id="IPR036779">
    <property type="entry name" value="LysM_dom_sf"/>
</dbReference>
<dbReference type="InterPro" id="IPR018711">
    <property type="entry name" value="NAGPA"/>
</dbReference>
<comment type="caution">
    <text evidence="3">The sequence shown here is derived from an EMBL/GenBank/DDBJ whole genome shotgun (WGS) entry which is preliminary data.</text>
</comment>
<proteinExistence type="predicted"/>
<keyword evidence="4" id="KW-1185">Reference proteome</keyword>
<feature type="signal peptide" evidence="1">
    <location>
        <begin position="1"/>
        <end position="19"/>
    </location>
</feature>
<evidence type="ECO:0000313" key="3">
    <source>
        <dbReference type="EMBL" id="MFC3835588.1"/>
    </source>
</evidence>
<dbReference type="Pfam" id="PF09992">
    <property type="entry name" value="NAGPA"/>
    <property type="match status" value="1"/>
</dbReference>
<dbReference type="EMBL" id="JBHRZG010000024">
    <property type="protein sequence ID" value="MFC3835588.1"/>
    <property type="molecule type" value="Genomic_DNA"/>
</dbReference>
<name>A0ABV7ZGP4_9DEIO</name>
<dbReference type="SUPFAM" id="SSF54106">
    <property type="entry name" value="LysM domain"/>
    <property type="match status" value="3"/>
</dbReference>
<dbReference type="Pfam" id="PF01476">
    <property type="entry name" value="LysM"/>
    <property type="match status" value="3"/>
</dbReference>
<dbReference type="Proteomes" id="UP001595803">
    <property type="component" value="Unassembled WGS sequence"/>
</dbReference>
<dbReference type="SMART" id="SM00257">
    <property type="entry name" value="LysM"/>
    <property type="match status" value="3"/>
</dbReference>
<evidence type="ECO:0000256" key="1">
    <source>
        <dbReference type="SAM" id="SignalP"/>
    </source>
</evidence>
<dbReference type="PANTHER" id="PTHR33734:SF22">
    <property type="entry name" value="MEMBRANE-BOUND LYTIC MUREIN TRANSGLYCOSYLASE D"/>
    <property type="match status" value="1"/>
</dbReference>
<sequence>MLLTVPLVASLLAASPSLAVKTSGSKITPSSTTIASTPPTRTVTVRRGDTLPRIAARTGVSVARLRALNGLKGSGLISGQVLRLGPVSTTKSPAPQGVYTVKSGDWLSRVAARFGVTVPALVKANSLKTTVIRPGQKLIVPARTVSAVAARPKARPTTEVRTLYTYVRMTAGDTPTRLAARYHLSVDALRRLNGLTSYRYIVPGSKLLVPTRVPVPIPPAPLHQPVTFKTLRPLGVRVQIITVDLRYRSTLIAPVLPSTADTFGRGARVGQLARASSARALINGSYFHPLSFAPAGDIVMQGRMLTWGRIPMALAITPDNRATIRASTTPLLRRPLDTSWAGMETVIATGPRILSGGKLTAGYSSAFRDPALFGRAARSAVGLVSNRDLVLVSTHTRLTTTEMGKVMARLGIRDALLLDGGSSTGIAWNGAPVLESVRKVSYGIGVFTGYTGRRYLR</sequence>
<dbReference type="PROSITE" id="PS51782">
    <property type="entry name" value="LYSM"/>
    <property type="match status" value="3"/>
</dbReference>
<accession>A0ABV7ZGP4</accession>
<dbReference type="Gene3D" id="3.10.350.10">
    <property type="entry name" value="LysM domain"/>
    <property type="match status" value="3"/>
</dbReference>
<organism evidence="3 4">
    <name type="scientific">Deinococcus rufus</name>
    <dbReference type="NCBI Taxonomy" id="2136097"/>
    <lineage>
        <taxon>Bacteria</taxon>
        <taxon>Thermotogati</taxon>
        <taxon>Deinococcota</taxon>
        <taxon>Deinococci</taxon>
        <taxon>Deinococcales</taxon>
        <taxon>Deinococcaceae</taxon>
        <taxon>Deinococcus</taxon>
    </lineage>
</organism>
<dbReference type="InterPro" id="IPR018392">
    <property type="entry name" value="LysM"/>
</dbReference>
<keyword evidence="1" id="KW-0732">Signal</keyword>
<feature type="domain" description="LysM" evidence="2">
    <location>
        <begin position="97"/>
        <end position="140"/>
    </location>
</feature>
<dbReference type="PANTHER" id="PTHR33734">
    <property type="entry name" value="LYSM DOMAIN-CONTAINING GPI-ANCHORED PROTEIN 2"/>
    <property type="match status" value="1"/>
</dbReference>
<reference evidence="4" key="1">
    <citation type="journal article" date="2019" name="Int. J. Syst. Evol. Microbiol.">
        <title>The Global Catalogue of Microorganisms (GCM) 10K type strain sequencing project: providing services to taxonomists for standard genome sequencing and annotation.</title>
        <authorList>
            <consortium name="The Broad Institute Genomics Platform"/>
            <consortium name="The Broad Institute Genome Sequencing Center for Infectious Disease"/>
            <person name="Wu L."/>
            <person name="Ma J."/>
        </authorList>
    </citation>
    <scope>NUCLEOTIDE SEQUENCE [LARGE SCALE GENOMIC DNA]</scope>
    <source>
        <strain evidence="4">CCTCC AB 2017081</strain>
    </source>
</reference>
<protein>
    <submittedName>
        <fullName evidence="3">LysM peptidoglycan-binding domain-containing protein</fullName>
    </submittedName>
</protein>
<evidence type="ECO:0000313" key="4">
    <source>
        <dbReference type="Proteomes" id="UP001595803"/>
    </source>
</evidence>
<evidence type="ECO:0000259" key="2">
    <source>
        <dbReference type="PROSITE" id="PS51782"/>
    </source>
</evidence>
<gene>
    <name evidence="3" type="ORF">ACFOSB_22210</name>
</gene>
<feature type="chain" id="PRO_5045297881" evidence="1">
    <location>
        <begin position="20"/>
        <end position="457"/>
    </location>
</feature>
<dbReference type="RefSeq" id="WP_322474458.1">
    <property type="nucleotide sequence ID" value="NZ_JBHRZG010000024.1"/>
</dbReference>